<dbReference type="InterPro" id="IPR002528">
    <property type="entry name" value="MATE_fam"/>
</dbReference>
<feature type="transmembrane region" description="Helical" evidence="3">
    <location>
        <begin position="490"/>
        <end position="510"/>
    </location>
</feature>
<keyword evidence="5" id="KW-1185">Reference proteome</keyword>
<dbReference type="AlphaFoldDB" id="A0ABD3SDL9"/>
<keyword evidence="3" id="KW-0812">Transmembrane</keyword>
<feature type="transmembrane region" description="Helical" evidence="3">
    <location>
        <begin position="147"/>
        <end position="167"/>
    </location>
</feature>
<reference evidence="4 5" key="1">
    <citation type="submission" date="2024-10" db="EMBL/GenBank/DDBJ databases">
        <title>Updated reference genomes for cyclostephanoid diatoms.</title>
        <authorList>
            <person name="Roberts W.R."/>
            <person name="Alverson A.J."/>
        </authorList>
    </citation>
    <scope>NUCLEOTIDE SEQUENCE [LARGE SCALE GENOMIC DNA]</scope>
    <source>
        <strain evidence="4 5">AJA228-03</strain>
    </source>
</reference>
<feature type="transmembrane region" description="Helical" evidence="3">
    <location>
        <begin position="418"/>
        <end position="436"/>
    </location>
</feature>
<feature type="transmembrane region" description="Helical" evidence="3">
    <location>
        <begin position="457"/>
        <end position="478"/>
    </location>
</feature>
<protein>
    <recommendedName>
        <fullName evidence="6">Multidrug and toxic compound extrusion protein</fullName>
    </recommendedName>
</protein>
<keyword evidence="3" id="KW-1133">Transmembrane helix</keyword>
<evidence type="ECO:0000256" key="2">
    <source>
        <dbReference type="SAM" id="MobiDB-lite"/>
    </source>
</evidence>
<feature type="compositionally biased region" description="Basic and acidic residues" evidence="2">
    <location>
        <begin position="573"/>
        <end position="588"/>
    </location>
</feature>
<feature type="transmembrane region" description="Helical" evidence="3">
    <location>
        <begin position="517"/>
        <end position="539"/>
    </location>
</feature>
<dbReference type="EMBL" id="JALLPB020000063">
    <property type="protein sequence ID" value="KAL3822506.1"/>
    <property type="molecule type" value="Genomic_DNA"/>
</dbReference>
<feature type="transmembrane region" description="Helical" evidence="3">
    <location>
        <begin position="31"/>
        <end position="51"/>
    </location>
</feature>
<keyword evidence="3" id="KW-0472">Membrane</keyword>
<comment type="caution">
    <text evidence="4">The sequence shown here is derived from an EMBL/GenBank/DDBJ whole genome shotgun (WGS) entry which is preliminary data.</text>
</comment>
<evidence type="ECO:0000313" key="4">
    <source>
        <dbReference type="EMBL" id="KAL3822506.1"/>
    </source>
</evidence>
<accession>A0ABD3SDL9</accession>
<dbReference type="Pfam" id="PF01554">
    <property type="entry name" value="MatE"/>
    <property type="match status" value="2"/>
</dbReference>
<name>A0ABD3SDL9_9STRA</name>
<feature type="region of interest" description="Disordered" evidence="2">
    <location>
        <begin position="68"/>
        <end position="91"/>
    </location>
</feature>
<proteinExistence type="inferred from homology"/>
<feature type="transmembrane region" description="Helical" evidence="3">
    <location>
        <begin position="289"/>
        <end position="311"/>
    </location>
</feature>
<feature type="region of interest" description="Disordered" evidence="2">
    <location>
        <begin position="552"/>
        <end position="588"/>
    </location>
</feature>
<dbReference type="PANTHER" id="PTHR11206">
    <property type="entry name" value="MULTIDRUG RESISTANCE PROTEIN"/>
    <property type="match status" value="1"/>
</dbReference>
<sequence>MNLLAKFTDIVDVADEVYDNYVATTMHPGNALFVIALCISIGGIVGLPLMVKLGRYFFVTDDGSGSAPLITSGGKRPSSRQQADDSPPRGGMRSHIGYLWKVIKFDVEMRRILRLAIPLICSANILHAANLVILAIISNYIGTDAMIAFSMVTLITGVSSSFLMGWIETIDSIGSMAFGAENYDLTGQYARASSVCYILCTIPTGFFWYTIMDKIMLLMGFEDSVANMARDLVFVYVAYDALDGLNSGAQKFLAVIERETYSNVVYCLEQVADVALVALFVIKFDATSLKVLVVVMLISRVVFFLIGNILIPHKLGWLEDFSTGLFGRGPRWSVVKDVLDAALPLAFGQLLEEAEWEILTMFAAILGPAEAATWATMSFIWDSFESTTGAIGDASEMRVAYHLGKCRPEMAKLAGYKSMFVAFVMGLFGSAIFLSLDRVLPSLLTKDATIQQMLLDLFPLIAMSNVSMTVGMVAWTVVGGQGRYDLATKLAIACSFLVTCPVAGVLTVWMRINLQSLVFAMHLGYILAGMLLCTCVQLSNWEALSIKIQEQMKDDHDHDSDESSTSSSTSSRPKVEHNAEEEENKKDR</sequence>
<evidence type="ECO:0000256" key="1">
    <source>
        <dbReference type="ARBA" id="ARBA00010199"/>
    </source>
</evidence>
<evidence type="ECO:0000313" key="5">
    <source>
        <dbReference type="Proteomes" id="UP001530377"/>
    </source>
</evidence>
<dbReference type="Proteomes" id="UP001530377">
    <property type="component" value="Unassembled WGS sequence"/>
</dbReference>
<evidence type="ECO:0008006" key="6">
    <source>
        <dbReference type="Google" id="ProtNLM"/>
    </source>
</evidence>
<organism evidence="4 5">
    <name type="scientific">Cyclostephanos tholiformis</name>
    <dbReference type="NCBI Taxonomy" id="382380"/>
    <lineage>
        <taxon>Eukaryota</taxon>
        <taxon>Sar</taxon>
        <taxon>Stramenopiles</taxon>
        <taxon>Ochrophyta</taxon>
        <taxon>Bacillariophyta</taxon>
        <taxon>Coscinodiscophyceae</taxon>
        <taxon>Thalassiosirophycidae</taxon>
        <taxon>Stephanodiscales</taxon>
        <taxon>Stephanodiscaceae</taxon>
        <taxon>Cyclostephanos</taxon>
    </lineage>
</organism>
<evidence type="ECO:0000256" key="3">
    <source>
        <dbReference type="SAM" id="Phobius"/>
    </source>
</evidence>
<feature type="compositionally biased region" description="Basic and acidic residues" evidence="2">
    <location>
        <begin position="552"/>
        <end position="561"/>
    </location>
</feature>
<feature type="transmembrane region" description="Helical" evidence="3">
    <location>
        <begin position="188"/>
        <end position="211"/>
    </location>
</feature>
<comment type="similarity">
    <text evidence="1">Belongs to the multi antimicrobial extrusion (MATE) (TC 2.A.66.1) family.</text>
</comment>
<gene>
    <name evidence="4" type="ORF">ACHAXA_001971</name>
</gene>
<feature type="transmembrane region" description="Helical" evidence="3">
    <location>
        <begin position="115"/>
        <end position="141"/>
    </location>
</feature>